<feature type="compositionally biased region" description="Low complexity" evidence="6">
    <location>
        <begin position="243"/>
        <end position="253"/>
    </location>
</feature>
<dbReference type="PANTHER" id="PTHR44653:SF2">
    <property type="entry name" value="DNAJ HOMOLOG SUBFAMILY C MEMBER 1"/>
    <property type="match status" value="1"/>
</dbReference>
<evidence type="ECO:0000256" key="1">
    <source>
        <dbReference type="ARBA" id="ARBA00022692"/>
    </source>
</evidence>
<feature type="chain" id="PRO_5025403908" description="J domain-containing protein" evidence="7">
    <location>
        <begin position="23"/>
        <end position="435"/>
    </location>
</feature>
<evidence type="ECO:0000256" key="3">
    <source>
        <dbReference type="ARBA" id="ARBA00022989"/>
    </source>
</evidence>
<feature type="compositionally biased region" description="Basic residues" evidence="6">
    <location>
        <begin position="426"/>
        <end position="435"/>
    </location>
</feature>
<dbReference type="Pfam" id="PF00226">
    <property type="entry name" value="DnaJ"/>
    <property type="match status" value="1"/>
</dbReference>
<reference evidence="9" key="1">
    <citation type="journal article" date="2020" name="Stud. Mycol.">
        <title>101 Dothideomycetes genomes: a test case for predicting lifestyles and emergence of pathogens.</title>
        <authorList>
            <person name="Haridas S."/>
            <person name="Albert R."/>
            <person name="Binder M."/>
            <person name="Bloem J."/>
            <person name="Labutti K."/>
            <person name="Salamov A."/>
            <person name="Andreopoulos B."/>
            <person name="Baker S."/>
            <person name="Barry K."/>
            <person name="Bills G."/>
            <person name="Bluhm B."/>
            <person name="Cannon C."/>
            <person name="Castanera R."/>
            <person name="Culley D."/>
            <person name="Daum C."/>
            <person name="Ezra D."/>
            <person name="Gonzalez J."/>
            <person name="Henrissat B."/>
            <person name="Kuo A."/>
            <person name="Liang C."/>
            <person name="Lipzen A."/>
            <person name="Lutzoni F."/>
            <person name="Magnuson J."/>
            <person name="Mondo S."/>
            <person name="Nolan M."/>
            <person name="Ohm R."/>
            <person name="Pangilinan J."/>
            <person name="Park H.-J."/>
            <person name="Ramirez L."/>
            <person name="Alfaro M."/>
            <person name="Sun H."/>
            <person name="Tritt A."/>
            <person name="Yoshinaga Y."/>
            <person name="Zwiers L.-H."/>
            <person name="Turgeon B."/>
            <person name="Goodwin S."/>
            <person name="Spatafora J."/>
            <person name="Crous P."/>
            <person name="Grigoriev I."/>
        </authorList>
    </citation>
    <scope>NUCLEOTIDE SEQUENCE</scope>
    <source>
        <strain evidence="9">ATCC 16933</strain>
    </source>
</reference>
<gene>
    <name evidence="9" type="ORF">BDY21DRAFT_94283</name>
</gene>
<feature type="region of interest" description="Disordered" evidence="6">
    <location>
        <begin position="413"/>
        <end position="435"/>
    </location>
</feature>
<dbReference type="InterPro" id="IPR001623">
    <property type="entry name" value="DnaJ_domain"/>
</dbReference>
<accession>A0A6A6NTE1</accession>
<evidence type="ECO:0000256" key="5">
    <source>
        <dbReference type="ARBA" id="ARBA00037847"/>
    </source>
</evidence>
<keyword evidence="2 7" id="KW-0732">Signal</keyword>
<dbReference type="SMART" id="SM00271">
    <property type="entry name" value="DnaJ"/>
    <property type="match status" value="1"/>
</dbReference>
<dbReference type="EMBL" id="MU001689">
    <property type="protein sequence ID" value="KAF2454777.1"/>
    <property type="molecule type" value="Genomic_DNA"/>
</dbReference>
<sequence>MRRPAGVLAAWLLLLWAALVAAWTKEDHEIFRLRDEVAASEGPSVTFYDFLGVSPSASQDAINKAYRKKSRLIHPDKAVQAYITTYDAAAASGRASRPAKGAAPTVRKKPTQKEIAAFSREANARFARLGVVAAVLRGPDRSRYDHFLAHGFPAWRGTGYYYARYRPGLAAVAVGLFVALGGPAHHAAQVLAWRRRRDFVLRYVRHARRAAWGDELGIPGLDALGPRAPPAADAPGLDAAAAASGAALAQDDPGAGRNRKEKRRLERENKKKAAKEKGGGAGNAGAAKGRTAAAAAAAAATAGGISEPVDANLTSGPRGAKKRVVAENGKVLVVDSVGNVYLEEETEEGETHEYLLDVDEIPKPTFRDTALVRLPVWLFRKSVGRFVGVGTDPQESDLPPELEQDENGEVTLLDAATADNPNGEARKRKPKVRGK</sequence>
<dbReference type="PANTHER" id="PTHR44653">
    <property type="entry name" value="DNAJ HOMOLOG SUBFAMILY C MEMBER 1"/>
    <property type="match status" value="1"/>
</dbReference>
<feature type="region of interest" description="Disordered" evidence="6">
    <location>
        <begin position="243"/>
        <end position="286"/>
    </location>
</feature>
<evidence type="ECO:0000256" key="2">
    <source>
        <dbReference type="ARBA" id="ARBA00022729"/>
    </source>
</evidence>
<feature type="domain" description="J" evidence="8">
    <location>
        <begin position="46"/>
        <end position="148"/>
    </location>
</feature>
<feature type="signal peptide" evidence="7">
    <location>
        <begin position="1"/>
        <end position="22"/>
    </location>
</feature>
<dbReference type="PROSITE" id="PS50076">
    <property type="entry name" value="DNAJ_2"/>
    <property type="match status" value="1"/>
</dbReference>
<dbReference type="GO" id="GO:0012505">
    <property type="term" value="C:endomembrane system"/>
    <property type="evidence" value="ECO:0007669"/>
    <property type="project" value="UniProtKB-SubCell"/>
</dbReference>
<dbReference type="CDD" id="cd06257">
    <property type="entry name" value="DnaJ"/>
    <property type="match status" value="1"/>
</dbReference>
<keyword evidence="10" id="KW-1185">Reference proteome</keyword>
<name>A0A6A6NTE1_9PEZI</name>
<dbReference type="Proteomes" id="UP000799766">
    <property type="component" value="Unassembled WGS sequence"/>
</dbReference>
<dbReference type="OrthoDB" id="413400at2759"/>
<evidence type="ECO:0000256" key="6">
    <source>
        <dbReference type="SAM" id="MobiDB-lite"/>
    </source>
</evidence>
<dbReference type="InterPro" id="IPR036869">
    <property type="entry name" value="J_dom_sf"/>
</dbReference>
<keyword evidence="1" id="KW-0812">Transmembrane</keyword>
<evidence type="ECO:0000313" key="9">
    <source>
        <dbReference type="EMBL" id="KAF2454777.1"/>
    </source>
</evidence>
<evidence type="ECO:0000256" key="4">
    <source>
        <dbReference type="ARBA" id="ARBA00023136"/>
    </source>
</evidence>
<comment type="subcellular location">
    <subcellularLocation>
        <location evidence="5">Endomembrane system</location>
        <topology evidence="5">Single-pass membrane protein</topology>
    </subcellularLocation>
</comment>
<dbReference type="AlphaFoldDB" id="A0A6A6NTE1"/>
<evidence type="ECO:0000313" key="10">
    <source>
        <dbReference type="Proteomes" id="UP000799766"/>
    </source>
</evidence>
<keyword evidence="4" id="KW-0472">Membrane</keyword>
<keyword evidence="3" id="KW-1133">Transmembrane helix</keyword>
<evidence type="ECO:0000256" key="7">
    <source>
        <dbReference type="SAM" id="SignalP"/>
    </source>
</evidence>
<evidence type="ECO:0000259" key="8">
    <source>
        <dbReference type="PROSITE" id="PS50076"/>
    </source>
</evidence>
<dbReference type="InterPro" id="IPR052606">
    <property type="entry name" value="DnaJ_domain_protein"/>
</dbReference>
<feature type="compositionally biased region" description="Basic and acidic residues" evidence="6">
    <location>
        <begin position="263"/>
        <end position="278"/>
    </location>
</feature>
<organism evidence="9 10">
    <name type="scientific">Lineolata rhizophorae</name>
    <dbReference type="NCBI Taxonomy" id="578093"/>
    <lineage>
        <taxon>Eukaryota</taxon>
        <taxon>Fungi</taxon>
        <taxon>Dikarya</taxon>
        <taxon>Ascomycota</taxon>
        <taxon>Pezizomycotina</taxon>
        <taxon>Dothideomycetes</taxon>
        <taxon>Dothideomycetes incertae sedis</taxon>
        <taxon>Lineolatales</taxon>
        <taxon>Lineolataceae</taxon>
        <taxon>Lineolata</taxon>
    </lineage>
</organism>
<protein>
    <recommendedName>
        <fullName evidence="8">J domain-containing protein</fullName>
    </recommendedName>
</protein>
<dbReference type="Gene3D" id="1.10.287.110">
    <property type="entry name" value="DnaJ domain"/>
    <property type="match status" value="1"/>
</dbReference>
<proteinExistence type="predicted"/>
<dbReference type="PRINTS" id="PR00625">
    <property type="entry name" value="JDOMAIN"/>
</dbReference>
<dbReference type="SUPFAM" id="SSF46565">
    <property type="entry name" value="Chaperone J-domain"/>
    <property type="match status" value="1"/>
</dbReference>